<evidence type="ECO:0000313" key="2">
    <source>
        <dbReference type="Proteomes" id="UP001597214"/>
    </source>
</evidence>
<accession>A0ABW4LP06</accession>
<proteinExistence type="predicted"/>
<name>A0ABW4LP06_9BACI</name>
<protein>
    <submittedName>
        <fullName evidence="1">Uncharacterized protein</fullName>
    </submittedName>
</protein>
<organism evidence="1 2">
    <name type="scientific">Bacillus salitolerans</name>
    <dbReference type="NCBI Taxonomy" id="1437434"/>
    <lineage>
        <taxon>Bacteria</taxon>
        <taxon>Bacillati</taxon>
        <taxon>Bacillota</taxon>
        <taxon>Bacilli</taxon>
        <taxon>Bacillales</taxon>
        <taxon>Bacillaceae</taxon>
        <taxon>Bacillus</taxon>
    </lineage>
</organism>
<evidence type="ECO:0000313" key="1">
    <source>
        <dbReference type="EMBL" id="MFD1736939.1"/>
    </source>
</evidence>
<comment type="caution">
    <text evidence="1">The sequence shown here is derived from an EMBL/GenBank/DDBJ whole genome shotgun (WGS) entry which is preliminary data.</text>
</comment>
<dbReference type="EMBL" id="JBHUEM010000014">
    <property type="protein sequence ID" value="MFD1736939.1"/>
    <property type="molecule type" value="Genomic_DNA"/>
</dbReference>
<dbReference type="Proteomes" id="UP001597214">
    <property type="component" value="Unassembled WGS sequence"/>
</dbReference>
<keyword evidence="2" id="KW-1185">Reference proteome</keyword>
<gene>
    <name evidence="1" type="ORF">ACFSCX_10230</name>
</gene>
<reference evidence="2" key="1">
    <citation type="journal article" date="2019" name="Int. J. Syst. Evol. Microbiol.">
        <title>The Global Catalogue of Microorganisms (GCM) 10K type strain sequencing project: providing services to taxonomists for standard genome sequencing and annotation.</title>
        <authorList>
            <consortium name="The Broad Institute Genomics Platform"/>
            <consortium name="The Broad Institute Genome Sequencing Center for Infectious Disease"/>
            <person name="Wu L."/>
            <person name="Ma J."/>
        </authorList>
    </citation>
    <scope>NUCLEOTIDE SEQUENCE [LARGE SCALE GENOMIC DNA]</scope>
    <source>
        <strain evidence="2">CCUG 49339</strain>
    </source>
</reference>
<dbReference type="RefSeq" id="WP_377928128.1">
    <property type="nucleotide sequence ID" value="NZ_JBHUEM010000014.1"/>
</dbReference>
<sequence length="144" mass="16904">MDKNKFRSNAEEIRYYTKKLLSDYQEHSIQEIKKYVQEQTGKEFTDGTYSGALRDLLAKETGYSNISRGIYIREKDSIYIDNEYVEIEPTLNEKVIIILQRTIDNLYTEANSINILNVKPKDLEVAEKINLLISEIQKKIDQFN</sequence>